<name>A0ABW5Y8S7_9SPHI</name>
<proteinExistence type="predicted"/>
<dbReference type="Proteomes" id="UP001597557">
    <property type="component" value="Unassembled WGS sequence"/>
</dbReference>
<evidence type="ECO:0008006" key="3">
    <source>
        <dbReference type="Google" id="ProtNLM"/>
    </source>
</evidence>
<dbReference type="RefSeq" id="WP_377182012.1">
    <property type="nucleotide sequence ID" value="NZ_JBHUPD010000001.1"/>
</dbReference>
<accession>A0ABW5Y8S7</accession>
<gene>
    <name evidence="1" type="ORF">ACFS5N_02815</name>
</gene>
<comment type="caution">
    <text evidence="1">The sequence shown here is derived from an EMBL/GenBank/DDBJ whole genome shotgun (WGS) entry which is preliminary data.</text>
</comment>
<evidence type="ECO:0000313" key="1">
    <source>
        <dbReference type="EMBL" id="MFD2871384.1"/>
    </source>
</evidence>
<reference evidence="2" key="1">
    <citation type="journal article" date="2019" name="Int. J. Syst. Evol. Microbiol.">
        <title>The Global Catalogue of Microorganisms (GCM) 10K type strain sequencing project: providing services to taxonomists for standard genome sequencing and annotation.</title>
        <authorList>
            <consortium name="The Broad Institute Genomics Platform"/>
            <consortium name="The Broad Institute Genome Sequencing Center for Infectious Disease"/>
            <person name="Wu L."/>
            <person name="Ma J."/>
        </authorList>
    </citation>
    <scope>NUCLEOTIDE SEQUENCE [LARGE SCALE GENOMIC DNA]</scope>
    <source>
        <strain evidence="2">KCTC 22437</strain>
    </source>
</reference>
<evidence type="ECO:0000313" key="2">
    <source>
        <dbReference type="Proteomes" id="UP001597557"/>
    </source>
</evidence>
<dbReference type="EMBL" id="JBHUPD010000001">
    <property type="protein sequence ID" value="MFD2871384.1"/>
    <property type="molecule type" value="Genomic_DNA"/>
</dbReference>
<sequence length="74" mass="8300">MEDKIVTLGSYIDFMAAEIDLGKLQTAGISSYIDENAAGIYPLNTNDLGAYKIKVFERDLEKCRKLLAQDMHTE</sequence>
<protein>
    <recommendedName>
        <fullName evidence="3">Signal transducing protein</fullName>
    </recommendedName>
</protein>
<keyword evidence="2" id="KW-1185">Reference proteome</keyword>
<organism evidence="1 2">
    <name type="scientific">Mucilaginibacter ximonensis</name>
    <dbReference type="NCBI Taxonomy" id="538021"/>
    <lineage>
        <taxon>Bacteria</taxon>
        <taxon>Pseudomonadati</taxon>
        <taxon>Bacteroidota</taxon>
        <taxon>Sphingobacteriia</taxon>
        <taxon>Sphingobacteriales</taxon>
        <taxon>Sphingobacteriaceae</taxon>
        <taxon>Mucilaginibacter</taxon>
    </lineage>
</organism>